<dbReference type="InParanoid" id="B4J2G5"/>
<proteinExistence type="predicted"/>
<dbReference type="HOGENOM" id="CLU_2888070_0_0_1"/>
<dbReference type="Proteomes" id="UP000001070">
    <property type="component" value="Unassembled WGS sequence"/>
</dbReference>
<gene>
    <name evidence="1" type="primary">Dgri\GH16015</name>
    <name evidence="1" type="ORF">Dgri_GH16015</name>
</gene>
<reference evidence="1 2" key="1">
    <citation type="journal article" date="2007" name="Nature">
        <title>Evolution of genes and genomes on the Drosophila phylogeny.</title>
        <authorList>
            <consortium name="Drosophila 12 Genomes Consortium"/>
            <person name="Clark A.G."/>
            <person name="Eisen M.B."/>
            <person name="Smith D.R."/>
            <person name="Bergman C.M."/>
            <person name="Oliver B."/>
            <person name="Markow T.A."/>
            <person name="Kaufman T.C."/>
            <person name="Kellis M."/>
            <person name="Gelbart W."/>
            <person name="Iyer V.N."/>
            <person name="Pollard D.A."/>
            <person name="Sackton T.B."/>
            <person name="Larracuente A.M."/>
            <person name="Singh N.D."/>
            <person name="Abad J.P."/>
            <person name="Abt D.N."/>
            <person name="Adryan B."/>
            <person name="Aguade M."/>
            <person name="Akashi H."/>
            <person name="Anderson W.W."/>
            <person name="Aquadro C.F."/>
            <person name="Ardell D.H."/>
            <person name="Arguello R."/>
            <person name="Artieri C.G."/>
            <person name="Barbash D.A."/>
            <person name="Barker D."/>
            <person name="Barsanti P."/>
            <person name="Batterham P."/>
            <person name="Batzoglou S."/>
            <person name="Begun D."/>
            <person name="Bhutkar A."/>
            <person name="Blanco E."/>
            <person name="Bosak S.A."/>
            <person name="Bradley R.K."/>
            <person name="Brand A.D."/>
            <person name="Brent M.R."/>
            <person name="Brooks A.N."/>
            <person name="Brown R.H."/>
            <person name="Butlin R.K."/>
            <person name="Caggese C."/>
            <person name="Calvi B.R."/>
            <person name="Bernardo de Carvalho A."/>
            <person name="Caspi A."/>
            <person name="Castrezana S."/>
            <person name="Celniker S.E."/>
            <person name="Chang J.L."/>
            <person name="Chapple C."/>
            <person name="Chatterji S."/>
            <person name="Chinwalla A."/>
            <person name="Civetta A."/>
            <person name="Clifton S.W."/>
            <person name="Comeron J.M."/>
            <person name="Costello J.C."/>
            <person name="Coyne J.A."/>
            <person name="Daub J."/>
            <person name="David R.G."/>
            <person name="Delcher A.L."/>
            <person name="Delehaunty K."/>
            <person name="Do C.B."/>
            <person name="Ebling H."/>
            <person name="Edwards K."/>
            <person name="Eickbush T."/>
            <person name="Evans J.D."/>
            <person name="Filipski A."/>
            <person name="Findeiss S."/>
            <person name="Freyhult E."/>
            <person name="Fulton L."/>
            <person name="Fulton R."/>
            <person name="Garcia A.C."/>
            <person name="Gardiner A."/>
            <person name="Garfield D.A."/>
            <person name="Garvin B.E."/>
            <person name="Gibson G."/>
            <person name="Gilbert D."/>
            <person name="Gnerre S."/>
            <person name="Godfrey J."/>
            <person name="Good R."/>
            <person name="Gotea V."/>
            <person name="Gravely B."/>
            <person name="Greenberg A.J."/>
            <person name="Griffiths-Jones S."/>
            <person name="Gross S."/>
            <person name="Guigo R."/>
            <person name="Gustafson E.A."/>
            <person name="Haerty W."/>
            <person name="Hahn M.W."/>
            <person name="Halligan D.L."/>
            <person name="Halpern A.L."/>
            <person name="Halter G.M."/>
            <person name="Han M.V."/>
            <person name="Heger A."/>
            <person name="Hillier L."/>
            <person name="Hinrichs A.S."/>
            <person name="Holmes I."/>
            <person name="Hoskins R.A."/>
            <person name="Hubisz M.J."/>
            <person name="Hultmark D."/>
            <person name="Huntley M.A."/>
            <person name="Jaffe D.B."/>
            <person name="Jagadeeshan S."/>
            <person name="Jeck W.R."/>
            <person name="Johnson J."/>
            <person name="Jones C.D."/>
            <person name="Jordan W.C."/>
            <person name="Karpen G.H."/>
            <person name="Kataoka E."/>
            <person name="Keightley P.D."/>
            <person name="Kheradpour P."/>
            <person name="Kirkness E.F."/>
            <person name="Koerich L.B."/>
            <person name="Kristiansen K."/>
            <person name="Kudrna D."/>
            <person name="Kulathinal R.J."/>
            <person name="Kumar S."/>
            <person name="Kwok R."/>
            <person name="Lander E."/>
            <person name="Langley C.H."/>
            <person name="Lapoint R."/>
            <person name="Lazzaro B.P."/>
            <person name="Lee S.J."/>
            <person name="Levesque L."/>
            <person name="Li R."/>
            <person name="Lin C.F."/>
            <person name="Lin M.F."/>
            <person name="Lindblad-Toh K."/>
            <person name="Llopart A."/>
            <person name="Long M."/>
            <person name="Low L."/>
            <person name="Lozovsky E."/>
            <person name="Lu J."/>
            <person name="Luo M."/>
            <person name="Machado C.A."/>
            <person name="Makalowski W."/>
            <person name="Marzo M."/>
            <person name="Matsuda M."/>
            <person name="Matzkin L."/>
            <person name="McAllister B."/>
            <person name="McBride C.S."/>
            <person name="McKernan B."/>
            <person name="McKernan K."/>
            <person name="Mendez-Lago M."/>
            <person name="Minx P."/>
            <person name="Mollenhauer M.U."/>
            <person name="Montooth K."/>
            <person name="Mount S.M."/>
            <person name="Mu X."/>
            <person name="Myers E."/>
            <person name="Negre B."/>
            <person name="Newfeld S."/>
            <person name="Nielsen R."/>
            <person name="Noor M.A."/>
            <person name="O'Grady P."/>
            <person name="Pachter L."/>
            <person name="Papaceit M."/>
            <person name="Parisi M.J."/>
            <person name="Parisi M."/>
            <person name="Parts L."/>
            <person name="Pedersen J.S."/>
            <person name="Pesole G."/>
            <person name="Phillippy A.M."/>
            <person name="Ponting C.P."/>
            <person name="Pop M."/>
            <person name="Porcelli D."/>
            <person name="Powell J.R."/>
            <person name="Prohaska S."/>
            <person name="Pruitt K."/>
            <person name="Puig M."/>
            <person name="Quesneville H."/>
            <person name="Ram K.R."/>
            <person name="Rand D."/>
            <person name="Rasmussen M.D."/>
            <person name="Reed L.K."/>
            <person name="Reenan R."/>
            <person name="Reily A."/>
            <person name="Remington K.A."/>
            <person name="Rieger T.T."/>
            <person name="Ritchie M.G."/>
            <person name="Robin C."/>
            <person name="Rogers Y.H."/>
            <person name="Rohde C."/>
            <person name="Rozas J."/>
            <person name="Rubenfield M.J."/>
            <person name="Ruiz A."/>
            <person name="Russo S."/>
            <person name="Salzberg S.L."/>
            <person name="Sanchez-Gracia A."/>
            <person name="Saranga D.J."/>
            <person name="Sato H."/>
            <person name="Schaeffer S.W."/>
            <person name="Schatz M.C."/>
            <person name="Schlenke T."/>
            <person name="Schwartz R."/>
            <person name="Segarra C."/>
            <person name="Singh R.S."/>
            <person name="Sirot L."/>
            <person name="Sirota M."/>
            <person name="Sisneros N.B."/>
            <person name="Smith C.D."/>
            <person name="Smith T.F."/>
            <person name="Spieth J."/>
            <person name="Stage D.E."/>
            <person name="Stark A."/>
            <person name="Stephan W."/>
            <person name="Strausberg R.L."/>
            <person name="Strempel S."/>
            <person name="Sturgill D."/>
            <person name="Sutton G."/>
            <person name="Sutton G.G."/>
            <person name="Tao W."/>
            <person name="Teichmann S."/>
            <person name="Tobari Y.N."/>
            <person name="Tomimura Y."/>
            <person name="Tsolas J.M."/>
            <person name="Valente V.L."/>
            <person name="Venter E."/>
            <person name="Venter J.C."/>
            <person name="Vicario S."/>
            <person name="Vieira F.G."/>
            <person name="Vilella A.J."/>
            <person name="Villasante A."/>
            <person name="Walenz B."/>
            <person name="Wang J."/>
            <person name="Wasserman M."/>
            <person name="Watts T."/>
            <person name="Wilson D."/>
            <person name="Wilson R.K."/>
            <person name="Wing R.A."/>
            <person name="Wolfner M.F."/>
            <person name="Wong A."/>
            <person name="Wong G.K."/>
            <person name="Wu C.I."/>
            <person name="Wu G."/>
            <person name="Yamamoto D."/>
            <person name="Yang H.P."/>
            <person name="Yang S.P."/>
            <person name="Yorke J.A."/>
            <person name="Yoshida K."/>
            <person name="Zdobnov E."/>
            <person name="Zhang P."/>
            <person name="Zhang Y."/>
            <person name="Zimin A.V."/>
            <person name="Baldwin J."/>
            <person name="Abdouelleil A."/>
            <person name="Abdulkadir J."/>
            <person name="Abebe A."/>
            <person name="Abera B."/>
            <person name="Abreu J."/>
            <person name="Acer S.C."/>
            <person name="Aftuck L."/>
            <person name="Alexander A."/>
            <person name="An P."/>
            <person name="Anderson E."/>
            <person name="Anderson S."/>
            <person name="Arachi H."/>
            <person name="Azer M."/>
            <person name="Bachantsang P."/>
            <person name="Barry A."/>
            <person name="Bayul T."/>
            <person name="Berlin A."/>
            <person name="Bessette D."/>
            <person name="Bloom T."/>
            <person name="Blye J."/>
            <person name="Boguslavskiy L."/>
            <person name="Bonnet C."/>
            <person name="Boukhgalter B."/>
            <person name="Bourzgui I."/>
            <person name="Brown A."/>
            <person name="Cahill P."/>
            <person name="Channer S."/>
            <person name="Cheshatsang Y."/>
            <person name="Chuda L."/>
            <person name="Citroen M."/>
            <person name="Collymore A."/>
            <person name="Cooke P."/>
            <person name="Costello M."/>
            <person name="D'Aco K."/>
            <person name="Daza R."/>
            <person name="De Haan G."/>
            <person name="DeGray S."/>
            <person name="DeMaso C."/>
            <person name="Dhargay N."/>
            <person name="Dooley K."/>
            <person name="Dooley E."/>
            <person name="Doricent M."/>
            <person name="Dorje P."/>
            <person name="Dorjee K."/>
            <person name="Dupes A."/>
            <person name="Elong R."/>
            <person name="Falk J."/>
            <person name="Farina A."/>
            <person name="Faro S."/>
            <person name="Ferguson D."/>
            <person name="Fisher S."/>
            <person name="Foley C.D."/>
            <person name="Franke A."/>
            <person name="Friedrich D."/>
            <person name="Gadbois L."/>
            <person name="Gearin G."/>
            <person name="Gearin C.R."/>
            <person name="Giannoukos G."/>
            <person name="Goode T."/>
            <person name="Graham J."/>
            <person name="Grandbois E."/>
            <person name="Grewal S."/>
            <person name="Gyaltsen K."/>
            <person name="Hafez N."/>
            <person name="Hagos B."/>
            <person name="Hall J."/>
            <person name="Henson C."/>
            <person name="Hollinger A."/>
            <person name="Honan T."/>
            <person name="Huard M.D."/>
            <person name="Hughes L."/>
            <person name="Hurhula B."/>
            <person name="Husby M.E."/>
            <person name="Kamat A."/>
            <person name="Kanga B."/>
            <person name="Kashin S."/>
            <person name="Khazanovich D."/>
            <person name="Kisner P."/>
            <person name="Lance K."/>
            <person name="Lara M."/>
            <person name="Lee W."/>
            <person name="Lennon N."/>
            <person name="Letendre F."/>
            <person name="LeVine R."/>
            <person name="Lipovsky A."/>
            <person name="Liu X."/>
            <person name="Liu J."/>
            <person name="Liu S."/>
            <person name="Lokyitsang T."/>
            <person name="Lokyitsang Y."/>
            <person name="Lubonja R."/>
            <person name="Lui A."/>
            <person name="MacDonald P."/>
            <person name="Magnisalis V."/>
            <person name="Maru K."/>
            <person name="Matthews C."/>
            <person name="McCusker W."/>
            <person name="McDonough S."/>
            <person name="Mehta T."/>
            <person name="Meldrim J."/>
            <person name="Meneus L."/>
            <person name="Mihai O."/>
            <person name="Mihalev A."/>
            <person name="Mihova T."/>
            <person name="Mittelman R."/>
            <person name="Mlenga V."/>
            <person name="Montmayeur A."/>
            <person name="Mulrain L."/>
            <person name="Navidi A."/>
            <person name="Naylor J."/>
            <person name="Negash T."/>
            <person name="Nguyen T."/>
            <person name="Nguyen N."/>
            <person name="Nicol R."/>
            <person name="Norbu C."/>
            <person name="Norbu N."/>
            <person name="Novod N."/>
            <person name="O'Neill B."/>
            <person name="Osman S."/>
            <person name="Markiewicz E."/>
            <person name="Oyono O.L."/>
            <person name="Patti C."/>
            <person name="Phunkhang P."/>
            <person name="Pierre F."/>
            <person name="Priest M."/>
            <person name="Raghuraman S."/>
            <person name="Rege F."/>
            <person name="Reyes R."/>
            <person name="Rise C."/>
            <person name="Rogov P."/>
            <person name="Ross K."/>
            <person name="Ryan E."/>
            <person name="Settipalli S."/>
            <person name="Shea T."/>
            <person name="Sherpa N."/>
            <person name="Shi L."/>
            <person name="Shih D."/>
            <person name="Sparrow T."/>
            <person name="Spaulding J."/>
            <person name="Stalker J."/>
            <person name="Stange-Thomann N."/>
            <person name="Stavropoulos S."/>
            <person name="Stone C."/>
            <person name="Strader C."/>
            <person name="Tesfaye S."/>
            <person name="Thomson T."/>
            <person name="Thoulutsang Y."/>
            <person name="Thoulutsang D."/>
            <person name="Topham K."/>
            <person name="Topping I."/>
            <person name="Tsamla T."/>
            <person name="Vassiliev H."/>
            <person name="Vo A."/>
            <person name="Wangchuk T."/>
            <person name="Wangdi T."/>
            <person name="Weiand M."/>
            <person name="Wilkinson J."/>
            <person name="Wilson A."/>
            <person name="Yadav S."/>
            <person name="Young G."/>
            <person name="Yu Q."/>
            <person name="Zembek L."/>
            <person name="Zhong D."/>
            <person name="Zimmer A."/>
            <person name="Zwirko Z."/>
            <person name="Jaffe D.B."/>
            <person name="Alvarez P."/>
            <person name="Brockman W."/>
            <person name="Butler J."/>
            <person name="Chin C."/>
            <person name="Gnerre S."/>
            <person name="Grabherr M."/>
            <person name="Kleber M."/>
            <person name="Mauceli E."/>
            <person name="MacCallum I."/>
        </authorList>
    </citation>
    <scope>NUCLEOTIDE SEQUENCE [LARGE SCALE GENOMIC DNA]</scope>
    <source>
        <strain evidence="2">Tucson 15287-2541.00</strain>
    </source>
</reference>
<sequence length="63" mass="7201">MDVAFYEHAEQLAANRQPATCYLLARGKRQEAQSQTANSDEQVIGMKDSWWKDRKGSLQSKID</sequence>
<keyword evidence="2" id="KW-1185">Reference proteome</keyword>
<evidence type="ECO:0000313" key="1">
    <source>
        <dbReference type="EMBL" id="EDV96024.1"/>
    </source>
</evidence>
<accession>B4J2G5</accession>
<name>B4J2G5_DROGR</name>
<evidence type="ECO:0000313" key="2">
    <source>
        <dbReference type="Proteomes" id="UP000001070"/>
    </source>
</evidence>
<dbReference type="AlphaFoldDB" id="B4J2G5"/>
<protein>
    <submittedName>
        <fullName evidence="1">GH16015</fullName>
    </submittedName>
</protein>
<organism evidence="2">
    <name type="scientific">Drosophila grimshawi</name>
    <name type="common">Hawaiian fruit fly</name>
    <name type="synonym">Idiomyia grimshawi</name>
    <dbReference type="NCBI Taxonomy" id="7222"/>
    <lineage>
        <taxon>Eukaryota</taxon>
        <taxon>Metazoa</taxon>
        <taxon>Ecdysozoa</taxon>
        <taxon>Arthropoda</taxon>
        <taxon>Hexapoda</taxon>
        <taxon>Insecta</taxon>
        <taxon>Pterygota</taxon>
        <taxon>Neoptera</taxon>
        <taxon>Endopterygota</taxon>
        <taxon>Diptera</taxon>
        <taxon>Brachycera</taxon>
        <taxon>Muscomorpha</taxon>
        <taxon>Ephydroidea</taxon>
        <taxon>Drosophilidae</taxon>
        <taxon>Drosophila</taxon>
        <taxon>Hawaiian Drosophila</taxon>
    </lineage>
</organism>
<dbReference type="EMBL" id="CH916366">
    <property type="protein sequence ID" value="EDV96024.1"/>
    <property type="molecule type" value="Genomic_DNA"/>
</dbReference>